<evidence type="ECO:0000259" key="1">
    <source>
        <dbReference type="Pfam" id="PF10544"/>
    </source>
</evidence>
<dbReference type="OrthoDB" id="5801at10239"/>
<evidence type="ECO:0000313" key="4">
    <source>
        <dbReference type="Proteomes" id="UP000097612"/>
    </source>
</evidence>
<reference evidence="3 4" key="1">
    <citation type="journal article" date="2013" name="Arch. Virol.">
        <title>Complete genome sequence of invertebrate iridovirus IIV-25 isolated from a blackfly larva.</title>
        <authorList>
            <person name="Piegu B."/>
            <person name="Guizard S."/>
            <person name="Spears T."/>
            <person name="Cruaud C."/>
            <person name="Couloux A."/>
            <person name="Bideshi D.K."/>
            <person name="Federici B.A."/>
            <person name="Bigot Y."/>
        </authorList>
    </citation>
    <scope>NUCLEOTIDE SEQUENCE [LARGE SCALE GENOMIC DNA]</scope>
</reference>
<dbReference type="KEGG" id="vg:18501525"/>
<keyword evidence="4" id="KW-1185">Reference proteome</keyword>
<evidence type="ECO:0008006" key="5">
    <source>
        <dbReference type="Google" id="ProtNLM"/>
    </source>
</evidence>
<feature type="domain" description="MSV199" evidence="2">
    <location>
        <begin position="21"/>
        <end position="154"/>
    </location>
</feature>
<dbReference type="Proteomes" id="UP000097612">
    <property type="component" value="Segment"/>
</dbReference>
<feature type="domain" description="Bacteriophage T5 Orf172 DNA-binding" evidence="1">
    <location>
        <begin position="205"/>
        <end position="294"/>
    </location>
</feature>
<name>W8W241_9VIRU</name>
<accession>W8W241</accession>
<dbReference type="Pfam" id="PF10553">
    <property type="entry name" value="MSV199"/>
    <property type="match status" value="1"/>
</dbReference>
<dbReference type="InterPro" id="IPR018879">
    <property type="entry name" value="MSV199_dom"/>
</dbReference>
<dbReference type="EMBL" id="HF920635">
    <property type="protein sequence ID" value="CCV02171.1"/>
    <property type="molecule type" value="Genomic_DNA"/>
</dbReference>
<gene>
    <name evidence="3" type="primary">153R</name>
    <name evidence="3" type="ORF">IIV25_153R</name>
</gene>
<proteinExistence type="predicted"/>
<organism evidence="3 4">
    <name type="scientific">Invertebrate iridovirus 25</name>
    <dbReference type="NCBI Taxonomy" id="1301280"/>
    <lineage>
        <taxon>Viruses</taxon>
        <taxon>Varidnaviria</taxon>
        <taxon>Bamfordvirae</taxon>
        <taxon>Nucleocytoviricota</taxon>
        <taxon>Megaviricetes</taxon>
        <taxon>Pimascovirales</taxon>
        <taxon>Pimascovirales incertae sedis</taxon>
        <taxon>Iridoviridae</taxon>
        <taxon>Betairidovirinae</taxon>
        <taxon>Chloriridovirus</taxon>
        <taxon>Chloriridovirus simulium2</taxon>
    </lineage>
</organism>
<evidence type="ECO:0000259" key="2">
    <source>
        <dbReference type="Pfam" id="PF10553"/>
    </source>
</evidence>
<dbReference type="RefSeq" id="YP_009010686.1">
    <property type="nucleotide sequence ID" value="NC_023613.1"/>
</dbReference>
<dbReference type="InterPro" id="IPR018306">
    <property type="entry name" value="Phage_T5_Orf172_DNA-bd"/>
</dbReference>
<evidence type="ECO:0000313" key="3">
    <source>
        <dbReference type="EMBL" id="CCV02171.1"/>
    </source>
</evidence>
<dbReference type="Pfam" id="PF10544">
    <property type="entry name" value="T5orf172"/>
    <property type="match status" value="1"/>
</dbReference>
<protein>
    <recommendedName>
        <fullName evidence="5">MSV199 domain-containing protein</fullName>
    </recommendedName>
</protein>
<sequence>MENYYLDERVVLALNKNEDLMDILTFVKEVNFEIKDNLGFDVLWDSMVGKRCTHVCTSLLKWMGYDREDRGNKQAFIDLLNRNEIEYQEIDYQDPLIKQFVEIQEEIRVMRAIDKPRKRWLVMDSKNFKEAIMFLTTKKSKEIRKYYLQLEELVQLYGAYTYKFKETQFDQQLQHKNEELEEAKEYAIVLKELMVKDEPKTKNQVVYIATTKLYAKNNLFKVGGIESIDKLKSRLCTYNTGRVSEDLFYYSDTFMVSDYHQIESRLKDLLSCFRNKKEKEMYRLHYTDLRYIVDYLCNHYSEEVDEVNSKLAQFIANLNKRKLRPVVPPALHSYLTSVTCLNKDGTVDCTTIQTTSFEEMVTLYISKLSKTTTEITKKKIFDDLQVKKDRKDKFPILRTILAQLRPEIKLILKQN</sequence>
<dbReference type="GeneID" id="18501525"/>